<evidence type="ECO:0000259" key="3">
    <source>
        <dbReference type="PROSITE" id="PS50983"/>
    </source>
</evidence>
<dbReference type="EMBL" id="QFFZ01000014">
    <property type="protein sequence ID" value="TEB11435.1"/>
    <property type="molecule type" value="Genomic_DNA"/>
</dbReference>
<keyword evidence="5" id="KW-1185">Reference proteome</keyword>
<evidence type="ECO:0000313" key="4">
    <source>
        <dbReference type="EMBL" id="TEB11435.1"/>
    </source>
</evidence>
<proteinExistence type="inferred from homology"/>
<accession>A0A4Y7RR01</accession>
<feature type="domain" description="Fe/B12 periplasmic-binding" evidence="3">
    <location>
        <begin position="62"/>
        <end position="334"/>
    </location>
</feature>
<sequence>MLKQNPTVKLMVLCLTIALITVTLTACGTQQAKTNAGGSAAETRTIVDQAGRSVTVPVKINKVFSTSPVGMIMMYSLAPEKLVGWNYELTPDNKKYILPKYQNLPNLGGWYANTSCNTEELLKIHPDVIISIGDLSATTISQAENIQNQTGIPVVAVNNELTKIDQTFEFLGDLLGEKDRAGELAAYCRQSVNDVAEKAKQIPQEKRVRVYYAEGSTGLETDPKGSQHTQVLDFVGGVNVADVPMKGGMGLSTVSLEQILAWDPDVILTWTMAGDEAAVYRIVTTDPKWAKLKASKDGRVYEIPNSPFNWFDRPPSSNRIIGVKWLANLLYPDIFKYDIKAEMKDFYAKFYHYNLTDQEVEAILARAGGKPK</sequence>
<comment type="similarity">
    <text evidence="1">Belongs to the bacterial solute-binding protein 8 family.</text>
</comment>
<protein>
    <submittedName>
        <fullName evidence="4">Fe(3+)-citrate-binding protein YfmC</fullName>
    </submittedName>
</protein>
<dbReference type="Gene3D" id="1.20.58.2180">
    <property type="match status" value="1"/>
</dbReference>
<feature type="chain" id="PRO_5039125985" evidence="2">
    <location>
        <begin position="27"/>
        <end position="372"/>
    </location>
</feature>
<name>A0A4Y7RR01_9FIRM</name>
<evidence type="ECO:0000313" key="5">
    <source>
        <dbReference type="Proteomes" id="UP000297597"/>
    </source>
</evidence>
<dbReference type="Proteomes" id="UP000297597">
    <property type="component" value="Unassembled WGS sequence"/>
</dbReference>
<evidence type="ECO:0000256" key="1">
    <source>
        <dbReference type="ARBA" id="ARBA00008814"/>
    </source>
</evidence>
<keyword evidence="2" id="KW-0732">Signal</keyword>
<dbReference type="PROSITE" id="PS50983">
    <property type="entry name" value="FE_B12_PBP"/>
    <property type="match status" value="1"/>
</dbReference>
<dbReference type="PANTHER" id="PTHR30535">
    <property type="entry name" value="VITAMIN B12-BINDING PROTEIN"/>
    <property type="match status" value="1"/>
</dbReference>
<dbReference type="AlphaFoldDB" id="A0A4Y7RR01"/>
<dbReference type="SUPFAM" id="SSF53807">
    <property type="entry name" value="Helical backbone' metal receptor"/>
    <property type="match status" value="1"/>
</dbReference>
<dbReference type="Pfam" id="PF01497">
    <property type="entry name" value="Peripla_BP_2"/>
    <property type="match status" value="1"/>
</dbReference>
<comment type="caution">
    <text evidence="4">The sequence shown here is derived from an EMBL/GenBank/DDBJ whole genome shotgun (WGS) entry which is preliminary data.</text>
</comment>
<dbReference type="PROSITE" id="PS51257">
    <property type="entry name" value="PROKAR_LIPOPROTEIN"/>
    <property type="match status" value="1"/>
</dbReference>
<feature type="signal peptide" evidence="2">
    <location>
        <begin position="1"/>
        <end position="26"/>
    </location>
</feature>
<dbReference type="PANTHER" id="PTHR30535:SF34">
    <property type="entry name" value="MOLYBDATE-BINDING PROTEIN MOLA"/>
    <property type="match status" value="1"/>
</dbReference>
<dbReference type="CDD" id="cd01142">
    <property type="entry name" value="TroA_e"/>
    <property type="match status" value="1"/>
</dbReference>
<reference evidence="4 5" key="1">
    <citation type="journal article" date="2018" name="Environ. Microbiol.">
        <title>Novel energy conservation strategies and behaviour of Pelotomaculum schinkii driving syntrophic propionate catabolism.</title>
        <authorList>
            <person name="Hidalgo-Ahumada C.A.P."/>
            <person name="Nobu M.K."/>
            <person name="Narihiro T."/>
            <person name="Tamaki H."/>
            <person name="Liu W.T."/>
            <person name="Kamagata Y."/>
            <person name="Stams A.J.M."/>
            <person name="Imachi H."/>
            <person name="Sousa D.Z."/>
        </authorList>
    </citation>
    <scope>NUCLEOTIDE SEQUENCE [LARGE SCALE GENOMIC DNA]</scope>
    <source>
        <strain evidence="4 5">MGP</strain>
    </source>
</reference>
<dbReference type="GO" id="GO:0071281">
    <property type="term" value="P:cellular response to iron ion"/>
    <property type="evidence" value="ECO:0007669"/>
    <property type="project" value="TreeGrafter"/>
</dbReference>
<dbReference type="Gene3D" id="3.40.50.1980">
    <property type="entry name" value="Nitrogenase molybdenum iron protein domain"/>
    <property type="match status" value="2"/>
</dbReference>
<evidence type="ECO:0000256" key="2">
    <source>
        <dbReference type="SAM" id="SignalP"/>
    </source>
</evidence>
<gene>
    <name evidence="4" type="primary">yfmC_1</name>
    <name evidence="4" type="ORF">Pmgp_01623</name>
</gene>
<organism evidence="4 5">
    <name type="scientific">Pelotomaculum propionicicum</name>
    <dbReference type="NCBI Taxonomy" id="258475"/>
    <lineage>
        <taxon>Bacteria</taxon>
        <taxon>Bacillati</taxon>
        <taxon>Bacillota</taxon>
        <taxon>Clostridia</taxon>
        <taxon>Eubacteriales</taxon>
        <taxon>Desulfotomaculaceae</taxon>
        <taxon>Pelotomaculum</taxon>
    </lineage>
</organism>
<dbReference type="InterPro" id="IPR050902">
    <property type="entry name" value="ABC_Transporter_SBP"/>
</dbReference>
<dbReference type="RefSeq" id="WP_192902852.1">
    <property type="nucleotide sequence ID" value="NZ_QFFZ01000014.1"/>
</dbReference>
<dbReference type="InterPro" id="IPR002491">
    <property type="entry name" value="ABC_transptr_periplasmic_BD"/>
</dbReference>